<protein>
    <submittedName>
        <fullName evidence="1">Uncharacterized protein</fullName>
    </submittedName>
</protein>
<reference evidence="1 2" key="1">
    <citation type="submission" date="2020-07" db="EMBL/GenBank/DDBJ databases">
        <title>Taxonomic proposal: Crassvirales, a new order of highly abundant and diverse bacterial viruses.</title>
        <authorList>
            <person name="Shkoporov A.N."/>
            <person name="Stockdale S.R."/>
            <person name="Guerin E."/>
            <person name="Ross R.P."/>
            <person name="Hill C."/>
        </authorList>
    </citation>
    <scope>NUCLEOTIDE SEQUENCE [LARGE SCALE GENOMIC DNA]</scope>
</reference>
<dbReference type="GeneID" id="65129407"/>
<evidence type="ECO:0000313" key="1">
    <source>
        <dbReference type="EMBL" id="QOR58924.1"/>
    </source>
</evidence>
<keyword evidence="2" id="KW-1185">Reference proteome</keyword>
<name>A0A7M1RXP9_9CAUD</name>
<dbReference type="EMBL" id="MT774384">
    <property type="protein sequence ID" value="QOR58924.1"/>
    <property type="molecule type" value="Genomic_DNA"/>
</dbReference>
<proteinExistence type="predicted"/>
<dbReference type="RefSeq" id="YP_010111082.1">
    <property type="nucleotide sequence ID" value="NC_055877.1"/>
</dbReference>
<accession>A0A7M1RXP9</accession>
<dbReference type="Proteomes" id="UP000594003">
    <property type="component" value="Segment"/>
</dbReference>
<evidence type="ECO:0000313" key="2">
    <source>
        <dbReference type="Proteomes" id="UP000594003"/>
    </source>
</evidence>
<organism evidence="1 2">
    <name type="scientific">uncultured phage cr8_1</name>
    <dbReference type="NCBI Taxonomy" id="2772068"/>
    <lineage>
        <taxon>Viruses</taxon>
        <taxon>Duplodnaviria</taxon>
        <taxon>Heunggongvirae</taxon>
        <taxon>Uroviricota</taxon>
        <taxon>Caudoviricetes</taxon>
        <taxon>Crassvirales</taxon>
        <taxon>Intestiviridae</taxon>
        <taxon>Obtuvirinae</taxon>
        <taxon>Fohxhuevirus</taxon>
        <taxon>Fohxhuevirus gastrointestinalis</taxon>
    </lineage>
</organism>
<dbReference type="KEGG" id="vg:65129407"/>
<sequence length="65" mass="7448">MAKCFIGLHKYEVLKEVEVKDVDTDTVVGINIVSRCTKCGKINSTFVSSDSRFLDRKYVYINNKK</sequence>